<evidence type="ECO:0000256" key="1">
    <source>
        <dbReference type="SAM" id="MobiDB-lite"/>
    </source>
</evidence>
<feature type="region of interest" description="Disordered" evidence="1">
    <location>
        <begin position="47"/>
        <end position="172"/>
    </location>
</feature>
<organism evidence="2 3">
    <name type="scientific">Durusdinium trenchii</name>
    <dbReference type="NCBI Taxonomy" id="1381693"/>
    <lineage>
        <taxon>Eukaryota</taxon>
        <taxon>Sar</taxon>
        <taxon>Alveolata</taxon>
        <taxon>Dinophyceae</taxon>
        <taxon>Suessiales</taxon>
        <taxon>Symbiodiniaceae</taxon>
        <taxon>Durusdinium</taxon>
    </lineage>
</organism>
<feature type="compositionally biased region" description="Basic and acidic residues" evidence="1">
    <location>
        <begin position="140"/>
        <end position="169"/>
    </location>
</feature>
<dbReference type="InterPro" id="IPR027417">
    <property type="entry name" value="P-loop_NTPase"/>
</dbReference>
<reference evidence="2 3" key="1">
    <citation type="submission" date="2024-02" db="EMBL/GenBank/DDBJ databases">
        <authorList>
            <person name="Chen Y."/>
            <person name="Shah S."/>
            <person name="Dougan E. K."/>
            <person name="Thang M."/>
            <person name="Chan C."/>
        </authorList>
    </citation>
    <scope>NUCLEOTIDE SEQUENCE [LARGE SCALE GENOMIC DNA]</scope>
</reference>
<dbReference type="EMBL" id="CAXAMN010028894">
    <property type="protein sequence ID" value="CAK9118012.1"/>
    <property type="molecule type" value="Genomic_DNA"/>
</dbReference>
<feature type="compositionally biased region" description="Low complexity" evidence="1">
    <location>
        <begin position="120"/>
        <end position="133"/>
    </location>
</feature>
<evidence type="ECO:0008006" key="4">
    <source>
        <dbReference type="Google" id="ProtNLM"/>
    </source>
</evidence>
<protein>
    <recommendedName>
        <fullName evidence="4">Sulfotransferase</fullName>
    </recommendedName>
</protein>
<dbReference type="SUPFAM" id="SSF52540">
    <property type="entry name" value="P-loop containing nucleoside triphosphate hydrolases"/>
    <property type="match status" value="1"/>
</dbReference>
<evidence type="ECO:0000313" key="2">
    <source>
        <dbReference type="EMBL" id="CAK9118012.1"/>
    </source>
</evidence>
<dbReference type="InterPro" id="IPR005331">
    <property type="entry name" value="Sulfotransferase"/>
</dbReference>
<feature type="compositionally biased region" description="Low complexity" evidence="1">
    <location>
        <begin position="52"/>
        <end position="61"/>
    </location>
</feature>
<gene>
    <name evidence="2" type="ORF">CCMP2556_LOCUS55208</name>
</gene>
<dbReference type="Proteomes" id="UP001642484">
    <property type="component" value="Unassembled WGS sequence"/>
</dbReference>
<accession>A0ABP0SZY7</accession>
<comment type="caution">
    <text evidence="2">The sequence shown here is derived from an EMBL/GenBank/DDBJ whole genome shotgun (WGS) entry which is preliminary data.</text>
</comment>
<sequence>MRGFWNRFAHKLFGRVCLVVLSLFLLASMLSEVGMTMTSSSFISSATPDGTGSVQGQSQGSAVELDTSKDQRQNSDTFSSGEKRASIGEEANLSVEDFNSPTSQRVAGQDTSVSLSQSFGTEGTNNGTNNGTNVAEGEVTSDREKERKEQTELKAEKDNRKDRVEKDIRGSGSGSPCLKFMHIPKTAGSAISQLGRSYGFHWSLWDKTLDCNNRSQCLAGPCLEPGQCEVNRTCCFFPDTRREKTFSCSLWHTPPGFDSKVSESYASCDTFCVIRNPFDRLLSEYGWHYGRWEFPWWHVGGSEDFLAPPPIDLEKLDNREDVRNSFLCNSSFFEDFVLKSLEARRTLGPWFHDCHQALQTDYLFSQDFNTKYCNHVLRYENLTQEFNALMASYGLSLRLPDRQANLKRMKLVTETEPMNEPKTSEDMETSFCQLFLTPDVLRQVRSVYARDFVLLGYEQKTRPASAL</sequence>
<keyword evidence="3" id="KW-1185">Reference proteome</keyword>
<proteinExistence type="predicted"/>
<dbReference type="Gene3D" id="3.40.50.300">
    <property type="entry name" value="P-loop containing nucleotide triphosphate hydrolases"/>
    <property type="match status" value="1"/>
</dbReference>
<name>A0ABP0SZY7_9DINO</name>
<feature type="compositionally biased region" description="Polar residues" evidence="1">
    <location>
        <begin position="97"/>
        <end position="119"/>
    </location>
</feature>
<evidence type="ECO:0000313" key="3">
    <source>
        <dbReference type="Proteomes" id="UP001642484"/>
    </source>
</evidence>
<dbReference type="Pfam" id="PF03567">
    <property type="entry name" value="Sulfotransfer_2"/>
    <property type="match status" value="1"/>
</dbReference>